<evidence type="ECO:0000313" key="2">
    <source>
        <dbReference type="EMBL" id="VFJ13464.1"/>
    </source>
</evidence>
<dbReference type="KEGG" id="nfn:NFRAN_1142"/>
<keyword evidence="3" id="KW-1185">Reference proteome</keyword>
<sequence>MSKSNSDKSKTNVILPVLIITAVTITGVILANPLISFVSALQKSYVSSIEREGDLVDQIPKINGSINVFEKAQAAIENDLKTSFVEAAEIVTRQANNDTILLGGHLDVDQGYLVYKFFSINSVNHTAYKTIIDSGNGAVLYKSDGVQFRDFFNKSSDQSTGWHIIPGFTSEYGYGKGAVQNHKPFGFGHWKGPWGFHGHGGNNGVGPWH</sequence>
<dbReference type="GeneID" id="39420560"/>
<gene>
    <name evidence="2" type="ORF">NFRAN_1142</name>
</gene>
<keyword evidence="1" id="KW-1133">Transmembrane helix</keyword>
<name>A0A484IER9_9ARCH</name>
<dbReference type="Proteomes" id="UP000294299">
    <property type="component" value="Chromosome NFRAN"/>
</dbReference>
<keyword evidence="1" id="KW-0472">Membrane</keyword>
<reference evidence="2 3" key="1">
    <citation type="submission" date="2019-02" db="EMBL/GenBank/DDBJ databases">
        <authorList>
            <person name="Lehtovirta-Morley E L."/>
        </authorList>
    </citation>
    <scope>NUCLEOTIDE SEQUENCE [LARGE SCALE GENOMIC DNA]</scope>
    <source>
        <strain evidence="2">NFRAN1</strain>
    </source>
</reference>
<feature type="transmembrane region" description="Helical" evidence="1">
    <location>
        <begin position="12"/>
        <end position="35"/>
    </location>
</feature>
<dbReference type="OrthoDB" id="12249at2157"/>
<keyword evidence="1" id="KW-0812">Transmembrane</keyword>
<evidence type="ECO:0000313" key="3">
    <source>
        <dbReference type="Proteomes" id="UP000294299"/>
    </source>
</evidence>
<evidence type="ECO:0000256" key="1">
    <source>
        <dbReference type="SAM" id="Phobius"/>
    </source>
</evidence>
<proteinExistence type="predicted"/>
<accession>A0A484IER9</accession>
<dbReference type="AlphaFoldDB" id="A0A484IER9"/>
<protein>
    <submittedName>
        <fullName evidence="2">Uncharacterized protein</fullName>
    </submittedName>
</protein>
<dbReference type="EMBL" id="LR216287">
    <property type="protein sequence ID" value="VFJ13464.1"/>
    <property type="molecule type" value="Genomic_DNA"/>
</dbReference>
<dbReference type="RefSeq" id="WP_134483381.1">
    <property type="nucleotide sequence ID" value="NZ_LR216287.1"/>
</dbReference>
<organism evidence="2 3">
    <name type="scientific">Candidatus Nitrosocosmicus franklandianus</name>
    <dbReference type="NCBI Taxonomy" id="1798806"/>
    <lineage>
        <taxon>Archaea</taxon>
        <taxon>Nitrososphaerota</taxon>
        <taxon>Nitrososphaeria</taxon>
        <taxon>Nitrososphaerales</taxon>
        <taxon>Nitrososphaeraceae</taxon>
        <taxon>Candidatus Nitrosocosmicus</taxon>
    </lineage>
</organism>